<feature type="binding site" description="axial binding residue" evidence="6">
    <location>
        <position position="428"/>
    </location>
    <ligand>
        <name>heme</name>
        <dbReference type="ChEBI" id="CHEBI:30413"/>
    </ligand>
    <ligandPart>
        <name>Fe</name>
        <dbReference type="ChEBI" id="CHEBI:18248"/>
    </ligandPart>
</feature>
<dbReference type="PROSITE" id="PS00086">
    <property type="entry name" value="CYTOCHROME_P450"/>
    <property type="match status" value="1"/>
</dbReference>
<dbReference type="InterPro" id="IPR050121">
    <property type="entry name" value="Cytochrome_P450_monoxygenase"/>
</dbReference>
<keyword evidence="10" id="KW-1185">Reference proteome</keyword>
<dbReference type="InterPro" id="IPR017972">
    <property type="entry name" value="Cyt_P450_CS"/>
</dbReference>
<dbReference type="PRINTS" id="PR00385">
    <property type="entry name" value="P450"/>
</dbReference>
<dbReference type="GO" id="GO:0020037">
    <property type="term" value="F:heme binding"/>
    <property type="evidence" value="ECO:0007669"/>
    <property type="project" value="InterPro"/>
</dbReference>
<evidence type="ECO:0000256" key="5">
    <source>
        <dbReference type="ARBA" id="ARBA00023004"/>
    </source>
</evidence>
<keyword evidence="8" id="KW-0812">Transmembrane</keyword>
<keyword evidence="7" id="KW-0503">Monooxygenase</keyword>
<evidence type="ECO:0000256" key="1">
    <source>
        <dbReference type="ARBA" id="ARBA00001971"/>
    </source>
</evidence>
<proteinExistence type="inferred from homology"/>
<keyword evidence="6 7" id="KW-0349">Heme</keyword>
<name>A0A2T2N5W3_CORCC</name>
<dbReference type="AlphaFoldDB" id="A0A2T2N5W3"/>
<dbReference type="Proteomes" id="UP000240883">
    <property type="component" value="Unassembled WGS sequence"/>
</dbReference>
<dbReference type="GO" id="GO:0005506">
    <property type="term" value="F:iron ion binding"/>
    <property type="evidence" value="ECO:0007669"/>
    <property type="project" value="InterPro"/>
</dbReference>
<dbReference type="SUPFAM" id="SSF48264">
    <property type="entry name" value="Cytochrome P450"/>
    <property type="match status" value="1"/>
</dbReference>
<evidence type="ECO:0000256" key="7">
    <source>
        <dbReference type="RuleBase" id="RU000461"/>
    </source>
</evidence>
<evidence type="ECO:0000256" key="6">
    <source>
        <dbReference type="PIRSR" id="PIRSR602401-1"/>
    </source>
</evidence>
<dbReference type="InterPro" id="IPR036396">
    <property type="entry name" value="Cyt_P450_sf"/>
</dbReference>
<gene>
    <name evidence="9" type="ORF">BS50DRAFT_654811</name>
</gene>
<dbReference type="CDD" id="cd11059">
    <property type="entry name" value="CYP_fungal"/>
    <property type="match status" value="1"/>
</dbReference>
<dbReference type="Gene3D" id="1.10.630.10">
    <property type="entry name" value="Cytochrome P450"/>
    <property type="match status" value="1"/>
</dbReference>
<evidence type="ECO:0000256" key="2">
    <source>
        <dbReference type="ARBA" id="ARBA00010617"/>
    </source>
</evidence>
<keyword evidence="5 6" id="KW-0408">Iron</keyword>
<dbReference type="GO" id="GO:0016705">
    <property type="term" value="F:oxidoreductase activity, acting on paired donors, with incorporation or reduction of molecular oxygen"/>
    <property type="evidence" value="ECO:0007669"/>
    <property type="project" value="InterPro"/>
</dbReference>
<evidence type="ECO:0000313" key="9">
    <source>
        <dbReference type="EMBL" id="PSN60821.1"/>
    </source>
</evidence>
<dbReference type="PRINTS" id="PR00463">
    <property type="entry name" value="EP450I"/>
</dbReference>
<dbReference type="GO" id="GO:0004497">
    <property type="term" value="F:monooxygenase activity"/>
    <property type="evidence" value="ECO:0007669"/>
    <property type="project" value="UniProtKB-KW"/>
</dbReference>
<protein>
    <submittedName>
        <fullName evidence="9">Cytochrome P450</fullName>
    </submittedName>
</protein>
<keyword evidence="8" id="KW-0472">Membrane</keyword>
<feature type="transmembrane region" description="Helical" evidence="8">
    <location>
        <begin position="6"/>
        <end position="25"/>
    </location>
</feature>
<sequence length="482" mass="54307">MLTVITWGVVAVSVAYFLNTIWLGLTSNLSKIPGPWHSKYTNAVLRYHILTGRRIFYVDQLHHIYGQVVRIAPDEVSVADLDGFSKIHKIGSGFLKSDWYKDALPDNPGIFNMQDPHQHSSRRKLFARAFSNSSLRRNWESEIRLKAELAVQKIKQDAQNGKADLLEWWTLMATDVIAHLNFGESFDMLKLGKQTAYIDALQSALLGSVLRAEMPLVYMICRILPIERIRKYTTANDIVHEYGSHAIRNMRSQQGNAQNLFGQMLAESDAPEKEFITDEDVRIEAGNLIVAGSDTTAVSLTYLVWAVLKDPVLQSKLEEEIANLSEDLTLDELEKAPILNSVIEETLRLYGAAPGALPRTVPEQGTQINGHQIPPKTVVTTQAYTLHRDPTIFPDPLRFDGLRFIDKSNMTVTQKTAFHPFGAGSRICLGIHLAWMELRMATALFFRHCRGVKISQDMTDAMMEMDNRFLIAPKGHCCNVTL</sequence>
<keyword evidence="8" id="KW-1133">Transmembrane helix</keyword>
<dbReference type="PANTHER" id="PTHR24305:SF96">
    <property type="entry name" value="CYTOCHROME P450 MONOOXYGENASE STCB-RELATED"/>
    <property type="match status" value="1"/>
</dbReference>
<organism evidence="9 10">
    <name type="scientific">Corynespora cassiicola Philippines</name>
    <dbReference type="NCBI Taxonomy" id="1448308"/>
    <lineage>
        <taxon>Eukaryota</taxon>
        <taxon>Fungi</taxon>
        <taxon>Dikarya</taxon>
        <taxon>Ascomycota</taxon>
        <taxon>Pezizomycotina</taxon>
        <taxon>Dothideomycetes</taxon>
        <taxon>Pleosporomycetidae</taxon>
        <taxon>Pleosporales</taxon>
        <taxon>Corynesporascaceae</taxon>
        <taxon>Corynespora</taxon>
    </lineage>
</organism>
<accession>A0A2T2N5W3</accession>
<comment type="similarity">
    <text evidence="2 7">Belongs to the cytochrome P450 family.</text>
</comment>
<comment type="cofactor">
    <cofactor evidence="1 6">
        <name>heme</name>
        <dbReference type="ChEBI" id="CHEBI:30413"/>
    </cofactor>
</comment>
<keyword evidence="4 7" id="KW-0560">Oxidoreductase</keyword>
<evidence type="ECO:0000313" key="10">
    <source>
        <dbReference type="Proteomes" id="UP000240883"/>
    </source>
</evidence>
<dbReference type="OrthoDB" id="1470350at2759"/>
<dbReference type="PANTHER" id="PTHR24305">
    <property type="entry name" value="CYTOCHROME P450"/>
    <property type="match status" value="1"/>
</dbReference>
<evidence type="ECO:0000256" key="4">
    <source>
        <dbReference type="ARBA" id="ARBA00023002"/>
    </source>
</evidence>
<dbReference type="FunFam" id="1.10.630.10:FF:000093">
    <property type="entry name" value="Cytochrome P450 monooxygenase"/>
    <property type="match status" value="1"/>
</dbReference>
<dbReference type="STRING" id="1448308.A0A2T2N5W3"/>
<dbReference type="EMBL" id="KZ678147">
    <property type="protein sequence ID" value="PSN60821.1"/>
    <property type="molecule type" value="Genomic_DNA"/>
</dbReference>
<dbReference type="InterPro" id="IPR002401">
    <property type="entry name" value="Cyt_P450_E_grp-I"/>
</dbReference>
<evidence type="ECO:0000256" key="8">
    <source>
        <dbReference type="SAM" id="Phobius"/>
    </source>
</evidence>
<reference evidence="9 10" key="1">
    <citation type="journal article" date="2018" name="Front. Microbiol.">
        <title>Genome-Wide Analysis of Corynespora cassiicola Leaf Fall Disease Putative Effectors.</title>
        <authorList>
            <person name="Lopez D."/>
            <person name="Ribeiro S."/>
            <person name="Label P."/>
            <person name="Fumanal B."/>
            <person name="Venisse J.S."/>
            <person name="Kohler A."/>
            <person name="de Oliveira R.R."/>
            <person name="Labutti K."/>
            <person name="Lipzen A."/>
            <person name="Lail K."/>
            <person name="Bauer D."/>
            <person name="Ohm R.A."/>
            <person name="Barry K.W."/>
            <person name="Spatafora J."/>
            <person name="Grigoriev I.V."/>
            <person name="Martin F.M."/>
            <person name="Pujade-Renaud V."/>
        </authorList>
    </citation>
    <scope>NUCLEOTIDE SEQUENCE [LARGE SCALE GENOMIC DNA]</scope>
    <source>
        <strain evidence="9 10">Philippines</strain>
    </source>
</reference>
<dbReference type="InterPro" id="IPR001128">
    <property type="entry name" value="Cyt_P450"/>
</dbReference>
<keyword evidence="3 6" id="KW-0479">Metal-binding</keyword>
<dbReference type="Pfam" id="PF00067">
    <property type="entry name" value="p450"/>
    <property type="match status" value="1"/>
</dbReference>
<evidence type="ECO:0000256" key="3">
    <source>
        <dbReference type="ARBA" id="ARBA00022723"/>
    </source>
</evidence>